<evidence type="ECO:0000256" key="8">
    <source>
        <dbReference type="ARBA" id="ARBA00022803"/>
    </source>
</evidence>
<evidence type="ECO:0000256" key="5">
    <source>
        <dbReference type="ARBA" id="ARBA00013194"/>
    </source>
</evidence>
<dbReference type="EC" id="5.2.1.8" evidence="5"/>
<evidence type="ECO:0000313" key="14">
    <source>
        <dbReference type="EMBL" id="CDO55510.1"/>
    </source>
</evidence>
<dbReference type="Pfam" id="PF00160">
    <property type="entry name" value="Pro_isomerase"/>
    <property type="match status" value="1"/>
</dbReference>
<evidence type="ECO:0000313" key="15">
    <source>
        <dbReference type="Proteomes" id="UP000242525"/>
    </source>
</evidence>
<comment type="function">
    <text evidence="2">PPIases accelerate the folding of proteins. It catalyzes the cis-trans isomerization of proline imidic peptide bonds in oligopeptides.</text>
</comment>
<evidence type="ECO:0000256" key="9">
    <source>
        <dbReference type="ARBA" id="ARBA00023110"/>
    </source>
</evidence>
<dbReference type="PANTHER" id="PTHR11071">
    <property type="entry name" value="PEPTIDYL-PROLYL CIS-TRANS ISOMERASE"/>
    <property type="match status" value="1"/>
</dbReference>
<keyword evidence="9" id="KW-0697">Rotamase</keyword>
<feature type="region of interest" description="Disordered" evidence="12">
    <location>
        <begin position="172"/>
        <end position="191"/>
    </location>
</feature>
<dbReference type="GO" id="GO:0016018">
    <property type="term" value="F:cyclosporin A binding"/>
    <property type="evidence" value="ECO:0007669"/>
    <property type="project" value="TreeGrafter"/>
</dbReference>
<dbReference type="SUPFAM" id="SSF48452">
    <property type="entry name" value="TPR-like"/>
    <property type="match status" value="1"/>
</dbReference>
<dbReference type="PROSITE" id="PS00170">
    <property type="entry name" value="CSA_PPIASE_1"/>
    <property type="match status" value="1"/>
</dbReference>
<keyword evidence="10 14" id="KW-0413">Isomerase</keyword>
<evidence type="ECO:0000256" key="4">
    <source>
        <dbReference type="ARBA" id="ARBA00010898"/>
    </source>
</evidence>
<evidence type="ECO:0000256" key="1">
    <source>
        <dbReference type="ARBA" id="ARBA00000971"/>
    </source>
</evidence>
<organism evidence="14 15">
    <name type="scientific">Geotrichum candidum</name>
    <name type="common">Oospora lactis</name>
    <name type="synonym">Dipodascus geotrichum</name>
    <dbReference type="NCBI Taxonomy" id="1173061"/>
    <lineage>
        <taxon>Eukaryota</taxon>
        <taxon>Fungi</taxon>
        <taxon>Dikarya</taxon>
        <taxon>Ascomycota</taxon>
        <taxon>Saccharomycotina</taxon>
        <taxon>Dipodascomycetes</taxon>
        <taxon>Dipodascales</taxon>
        <taxon>Dipodascaceae</taxon>
        <taxon>Geotrichum</taxon>
    </lineage>
</organism>
<dbReference type="Gene3D" id="1.25.40.10">
    <property type="entry name" value="Tetratricopeptide repeat domain"/>
    <property type="match status" value="1"/>
</dbReference>
<dbReference type="FunFam" id="1.25.40.10:FF:000029">
    <property type="entry name" value="peptidyl-prolyl cis-trans isomerase D"/>
    <property type="match status" value="1"/>
</dbReference>
<feature type="repeat" description="TPR" evidence="11">
    <location>
        <begin position="307"/>
        <end position="340"/>
    </location>
</feature>
<dbReference type="PRINTS" id="PR00153">
    <property type="entry name" value="CSAPPISMRASE"/>
</dbReference>
<dbReference type="InterPro" id="IPR020892">
    <property type="entry name" value="Cyclophilin-type_PPIase_CS"/>
</dbReference>
<keyword evidence="15" id="KW-1185">Reference proteome</keyword>
<dbReference type="InterPro" id="IPR029000">
    <property type="entry name" value="Cyclophilin-like_dom_sf"/>
</dbReference>
<comment type="subcellular location">
    <subcellularLocation>
        <location evidence="3">Cytoplasm</location>
    </subcellularLocation>
</comment>
<dbReference type="InterPro" id="IPR013105">
    <property type="entry name" value="TPR_2"/>
</dbReference>
<comment type="catalytic activity">
    <reaction evidence="1">
        <text>[protein]-peptidylproline (omega=180) = [protein]-peptidylproline (omega=0)</text>
        <dbReference type="Rhea" id="RHEA:16237"/>
        <dbReference type="Rhea" id="RHEA-COMP:10747"/>
        <dbReference type="Rhea" id="RHEA-COMP:10748"/>
        <dbReference type="ChEBI" id="CHEBI:83833"/>
        <dbReference type="ChEBI" id="CHEBI:83834"/>
        <dbReference type="EC" id="5.2.1.8"/>
    </reaction>
</comment>
<dbReference type="STRING" id="1173061.A0A0J9XE02"/>
<comment type="caution">
    <text evidence="14">The sequence shown here is derived from an EMBL/GenBank/DDBJ whole genome shotgun (WGS) entry which is preliminary data.</text>
</comment>
<dbReference type="PROSITE" id="PS50293">
    <property type="entry name" value="TPR_REGION"/>
    <property type="match status" value="1"/>
</dbReference>
<dbReference type="OrthoDB" id="193499at2759"/>
<dbReference type="GO" id="GO:0051082">
    <property type="term" value="F:unfolded protein binding"/>
    <property type="evidence" value="ECO:0007669"/>
    <property type="project" value="UniProtKB-ARBA"/>
</dbReference>
<keyword evidence="7" id="KW-0677">Repeat</keyword>
<dbReference type="Pfam" id="PF07719">
    <property type="entry name" value="TPR_2"/>
    <property type="match status" value="1"/>
</dbReference>
<evidence type="ECO:0000256" key="12">
    <source>
        <dbReference type="SAM" id="MobiDB-lite"/>
    </source>
</evidence>
<evidence type="ECO:0000256" key="7">
    <source>
        <dbReference type="ARBA" id="ARBA00022737"/>
    </source>
</evidence>
<dbReference type="AlphaFoldDB" id="A0A0J9XE02"/>
<keyword evidence="8 11" id="KW-0802">TPR repeat</keyword>
<sequence length="370" mass="40563">MSEATAANRPRVFFDISIGNEPLGRVVFELFSDLVPKTAENFRALCTGEKGVGALGKPLHYKGCAFHRIIKDFMIQGGDFTAGNGTGGESIYGEKFPDEAFPVKHDQPFLLSMANAGPNTNGSQFFITTVPTPHLDNKHVVFGKVIAGKGIIRALERTPTGEQDKPLETALITDSGELSPDEPLPTKADDGTGDLYEDFIKDEPSVDLENPSSVFKAVQNIKDIGTKLFKAGDFPKAFSKYKKAAQYIEDFYPDTLNDEDLKTATDLKISLYLNLSLVGLKLNKNQEVIKSAEEALKIPEIGDKEKAKAYYRLGTAYVNLKDEPKGIEQFNKALELVPGDAAITQGVAKANAQLQERNKKEKAAFSKFFK</sequence>
<accession>A0A0J9XE02</accession>
<dbReference type="GO" id="GO:0042026">
    <property type="term" value="P:protein refolding"/>
    <property type="evidence" value="ECO:0007669"/>
    <property type="project" value="UniProtKB-ARBA"/>
</dbReference>
<dbReference type="FunFam" id="2.40.100.10:FF:000009">
    <property type="entry name" value="Peptidyl-prolyl cis-trans isomerase D"/>
    <property type="match status" value="1"/>
</dbReference>
<evidence type="ECO:0000256" key="11">
    <source>
        <dbReference type="PROSITE-ProRule" id="PRU00339"/>
    </source>
</evidence>
<dbReference type="Gene3D" id="2.40.100.10">
    <property type="entry name" value="Cyclophilin-like"/>
    <property type="match status" value="1"/>
</dbReference>
<gene>
    <name evidence="14" type="ORF">BN980_GECA11s02353g</name>
</gene>
<keyword evidence="6" id="KW-0963">Cytoplasm</keyword>
<evidence type="ECO:0000256" key="2">
    <source>
        <dbReference type="ARBA" id="ARBA00002388"/>
    </source>
</evidence>
<evidence type="ECO:0000256" key="10">
    <source>
        <dbReference type="ARBA" id="ARBA00023235"/>
    </source>
</evidence>
<dbReference type="Proteomes" id="UP000242525">
    <property type="component" value="Unassembled WGS sequence"/>
</dbReference>
<evidence type="ECO:0000256" key="3">
    <source>
        <dbReference type="ARBA" id="ARBA00004496"/>
    </source>
</evidence>
<dbReference type="GO" id="GO:0003755">
    <property type="term" value="F:peptidyl-prolyl cis-trans isomerase activity"/>
    <property type="evidence" value="ECO:0007669"/>
    <property type="project" value="UniProtKB-KW"/>
</dbReference>
<dbReference type="CDD" id="cd01926">
    <property type="entry name" value="cyclophilin_ABH_like"/>
    <property type="match status" value="1"/>
</dbReference>
<dbReference type="InterPro" id="IPR019734">
    <property type="entry name" value="TPR_rpt"/>
</dbReference>
<proteinExistence type="inferred from homology"/>
<dbReference type="EMBL" id="CCBN010000011">
    <property type="protein sequence ID" value="CDO55510.1"/>
    <property type="molecule type" value="Genomic_DNA"/>
</dbReference>
<protein>
    <recommendedName>
        <fullName evidence="5">peptidylprolyl isomerase</fullName>
        <ecNumber evidence="5">5.2.1.8</ecNumber>
    </recommendedName>
</protein>
<name>A0A0J9XE02_GEOCN</name>
<comment type="similarity">
    <text evidence="4">Belongs to the cyclophilin-type PPIase family. PPIase D subfamily.</text>
</comment>
<evidence type="ECO:0000256" key="6">
    <source>
        <dbReference type="ARBA" id="ARBA00022490"/>
    </source>
</evidence>
<dbReference type="PROSITE" id="PS50005">
    <property type="entry name" value="TPR"/>
    <property type="match status" value="1"/>
</dbReference>
<feature type="domain" description="PPIase cyclophilin-type" evidence="13">
    <location>
        <begin position="13"/>
        <end position="177"/>
    </location>
</feature>
<dbReference type="PANTHER" id="PTHR11071:SF561">
    <property type="entry name" value="PEPTIDYL-PROLYL CIS-TRANS ISOMERASE D-RELATED"/>
    <property type="match status" value="1"/>
</dbReference>
<dbReference type="SUPFAM" id="SSF50891">
    <property type="entry name" value="Cyclophilin-like"/>
    <property type="match status" value="1"/>
</dbReference>
<reference evidence="14" key="1">
    <citation type="submission" date="2014-03" db="EMBL/GenBank/DDBJ databases">
        <authorList>
            <person name="Casaregola S."/>
        </authorList>
    </citation>
    <scope>NUCLEOTIDE SEQUENCE [LARGE SCALE GENOMIC DNA]</scope>
    <source>
        <strain evidence="14">CLIB 918</strain>
    </source>
</reference>
<evidence type="ECO:0000259" key="13">
    <source>
        <dbReference type="PROSITE" id="PS50072"/>
    </source>
</evidence>
<dbReference type="SMART" id="SM00028">
    <property type="entry name" value="TPR"/>
    <property type="match status" value="2"/>
</dbReference>
<dbReference type="InterPro" id="IPR011990">
    <property type="entry name" value="TPR-like_helical_dom_sf"/>
</dbReference>
<dbReference type="PROSITE" id="PS50072">
    <property type="entry name" value="CSA_PPIASE_2"/>
    <property type="match status" value="1"/>
</dbReference>
<dbReference type="InterPro" id="IPR002130">
    <property type="entry name" value="Cyclophilin-type_PPIase_dom"/>
</dbReference>
<dbReference type="GO" id="GO:0005737">
    <property type="term" value="C:cytoplasm"/>
    <property type="evidence" value="ECO:0007669"/>
    <property type="project" value="UniProtKB-SubCell"/>
</dbReference>